<gene>
    <name evidence="3" type="ORF">CP968_16080</name>
    <name evidence="2" type="ORF">GCM10010371_50450</name>
</gene>
<dbReference type="AlphaFoldDB" id="A0A5P2UK24"/>
<dbReference type="EMBL" id="BMVX01000022">
    <property type="protein sequence ID" value="GGZ84561.1"/>
    <property type="molecule type" value="Genomic_DNA"/>
</dbReference>
<dbReference type="OrthoDB" id="3389929at2"/>
<feature type="region of interest" description="Disordered" evidence="1">
    <location>
        <begin position="53"/>
        <end position="77"/>
    </location>
</feature>
<evidence type="ECO:0000313" key="4">
    <source>
        <dbReference type="Proteomes" id="UP000326831"/>
    </source>
</evidence>
<dbReference type="Proteomes" id="UP000326831">
    <property type="component" value="Chromosome"/>
</dbReference>
<dbReference type="RefSeq" id="WP_150518662.1">
    <property type="nucleotide sequence ID" value="NZ_BMVX01000022.1"/>
</dbReference>
<dbReference type="KEGG" id="ssub:CP968_16080"/>
<dbReference type="InterPro" id="IPR045436">
    <property type="entry name" value="DUF6507"/>
</dbReference>
<evidence type="ECO:0000256" key="1">
    <source>
        <dbReference type="SAM" id="MobiDB-lite"/>
    </source>
</evidence>
<evidence type="ECO:0000313" key="2">
    <source>
        <dbReference type="EMBL" id="GGZ84561.1"/>
    </source>
</evidence>
<name>A0A5P2UK24_9ACTN</name>
<protein>
    <submittedName>
        <fullName evidence="3">Uncharacterized protein</fullName>
    </submittedName>
</protein>
<accession>A0A5P2UK24</accession>
<evidence type="ECO:0000313" key="3">
    <source>
        <dbReference type="EMBL" id="QEU79646.1"/>
    </source>
</evidence>
<reference evidence="3 4" key="2">
    <citation type="submission" date="2017-09" db="EMBL/GenBank/DDBJ databases">
        <authorList>
            <person name="Lee N."/>
            <person name="Cho B.-K."/>
        </authorList>
    </citation>
    <scope>NUCLEOTIDE SEQUENCE [LARGE SCALE GENOMIC DNA]</scope>
    <source>
        <strain evidence="3 4">ATCC 27467</strain>
    </source>
</reference>
<organism evidence="3 4">
    <name type="scientific">Streptomyces subrutilus</name>
    <dbReference type="NCBI Taxonomy" id="36818"/>
    <lineage>
        <taxon>Bacteria</taxon>
        <taxon>Bacillati</taxon>
        <taxon>Actinomycetota</taxon>
        <taxon>Actinomycetes</taxon>
        <taxon>Kitasatosporales</taxon>
        <taxon>Streptomycetaceae</taxon>
        <taxon>Streptomyces</taxon>
    </lineage>
</organism>
<reference evidence="2" key="1">
    <citation type="journal article" date="2014" name="Int. J. Syst. Evol. Microbiol.">
        <title>Complete genome sequence of Corynebacterium casei LMG S-19264T (=DSM 44701T), isolated from a smear-ripened cheese.</title>
        <authorList>
            <consortium name="US DOE Joint Genome Institute (JGI-PGF)"/>
            <person name="Walter F."/>
            <person name="Albersmeier A."/>
            <person name="Kalinowski J."/>
            <person name="Ruckert C."/>
        </authorList>
    </citation>
    <scope>NUCLEOTIDE SEQUENCE</scope>
    <source>
        <strain evidence="2">JCM 4834</strain>
    </source>
</reference>
<dbReference type="Pfam" id="PF20117">
    <property type="entry name" value="DUF6507"/>
    <property type="match status" value="1"/>
</dbReference>
<reference evidence="2" key="3">
    <citation type="submission" date="2020-09" db="EMBL/GenBank/DDBJ databases">
        <authorList>
            <person name="Sun Q."/>
            <person name="Ohkuma M."/>
        </authorList>
    </citation>
    <scope>NUCLEOTIDE SEQUENCE</scope>
    <source>
        <strain evidence="2">JCM 4834</strain>
    </source>
</reference>
<proteinExistence type="predicted"/>
<sequence>MTSWDIKPQGVQSQLKLTGERAGDLEKALNKLMSDMSEAAYAAGTAIPGSAAKVPSPAMQGPVATGQVPLSHRGSTGPVGAALSQYLEKRQTDLTAMVNRIQAAVLGAAKATNEYVQGDLEAAKEAQDAAKSVRLDQLKDAAGGAK</sequence>
<keyword evidence="4" id="KW-1185">Reference proteome</keyword>
<dbReference type="Proteomes" id="UP000634660">
    <property type="component" value="Unassembled WGS sequence"/>
</dbReference>
<dbReference type="EMBL" id="CP023701">
    <property type="protein sequence ID" value="QEU79646.1"/>
    <property type="molecule type" value="Genomic_DNA"/>
</dbReference>